<dbReference type="EMBL" id="ML977146">
    <property type="protein sequence ID" value="KAF1989060.1"/>
    <property type="molecule type" value="Genomic_DNA"/>
</dbReference>
<keyword evidence="2" id="KW-1185">Reference proteome</keyword>
<dbReference type="Proteomes" id="UP000800041">
    <property type="component" value="Unassembled WGS sequence"/>
</dbReference>
<proteinExistence type="predicted"/>
<evidence type="ECO:0000313" key="1">
    <source>
        <dbReference type="EMBL" id="KAF1989060.1"/>
    </source>
</evidence>
<dbReference type="AlphaFoldDB" id="A0A6G1H7R3"/>
<evidence type="ECO:0000313" key="2">
    <source>
        <dbReference type="Proteomes" id="UP000800041"/>
    </source>
</evidence>
<accession>A0A6G1H7R3</accession>
<name>A0A6G1H7R3_9PEZI</name>
<organism evidence="1 2">
    <name type="scientific">Aulographum hederae CBS 113979</name>
    <dbReference type="NCBI Taxonomy" id="1176131"/>
    <lineage>
        <taxon>Eukaryota</taxon>
        <taxon>Fungi</taxon>
        <taxon>Dikarya</taxon>
        <taxon>Ascomycota</taxon>
        <taxon>Pezizomycotina</taxon>
        <taxon>Dothideomycetes</taxon>
        <taxon>Pleosporomycetidae</taxon>
        <taxon>Aulographales</taxon>
        <taxon>Aulographaceae</taxon>
    </lineage>
</organism>
<sequence>MALLDNPLLDGSSSRGLRCSTASLEQSVLTHALEYLAYMCRKVAFQVCHRGAAVLGQRAILQPCLSAGYAQPFLGQRRCISFLHFIQPFAKPPSSSLLRFGATPGLSKSSLEYSFSTFPVHSFTVRSKYQNSWNSFCCCSAPFSPLRTMQR</sequence>
<protein>
    <submittedName>
        <fullName evidence="1">Uncharacterized protein</fullName>
    </submittedName>
</protein>
<gene>
    <name evidence="1" type="ORF">K402DRAFT_391216</name>
</gene>
<reference evidence="1" key="1">
    <citation type="journal article" date="2020" name="Stud. Mycol.">
        <title>101 Dothideomycetes genomes: a test case for predicting lifestyles and emergence of pathogens.</title>
        <authorList>
            <person name="Haridas S."/>
            <person name="Albert R."/>
            <person name="Binder M."/>
            <person name="Bloem J."/>
            <person name="Labutti K."/>
            <person name="Salamov A."/>
            <person name="Andreopoulos B."/>
            <person name="Baker S."/>
            <person name="Barry K."/>
            <person name="Bills G."/>
            <person name="Bluhm B."/>
            <person name="Cannon C."/>
            <person name="Castanera R."/>
            <person name="Culley D."/>
            <person name="Daum C."/>
            <person name="Ezra D."/>
            <person name="Gonzalez J."/>
            <person name="Henrissat B."/>
            <person name="Kuo A."/>
            <person name="Liang C."/>
            <person name="Lipzen A."/>
            <person name="Lutzoni F."/>
            <person name="Magnuson J."/>
            <person name="Mondo S."/>
            <person name="Nolan M."/>
            <person name="Ohm R."/>
            <person name="Pangilinan J."/>
            <person name="Park H.-J."/>
            <person name="Ramirez L."/>
            <person name="Alfaro M."/>
            <person name="Sun H."/>
            <person name="Tritt A."/>
            <person name="Yoshinaga Y."/>
            <person name="Zwiers L.-H."/>
            <person name="Turgeon B."/>
            <person name="Goodwin S."/>
            <person name="Spatafora J."/>
            <person name="Crous P."/>
            <person name="Grigoriev I."/>
        </authorList>
    </citation>
    <scope>NUCLEOTIDE SEQUENCE</scope>
    <source>
        <strain evidence="1">CBS 113979</strain>
    </source>
</reference>